<dbReference type="Proteomes" id="UP000472271">
    <property type="component" value="Chromosome 21"/>
</dbReference>
<keyword evidence="1" id="KW-0430">Lectin</keyword>
<dbReference type="Pfam" id="PF00059">
    <property type="entry name" value="Lectin_C"/>
    <property type="match status" value="1"/>
</dbReference>
<evidence type="ECO:0000313" key="5">
    <source>
        <dbReference type="Proteomes" id="UP000472271"/>
    </source>
</evidence>
<dbReference type="InterPro" id="IPR050111">
    <property type="entry name" value="C-type_lectin/snaclec_domain"/>
</dbReference>
<dbReference type="InterPro" id="IPR001304">
    <property type="entry name" value="C-type_lectin-like"/>
</dbReference>
<dbReference type="Gene3D" id="3.10.100.10">
    <property type="entry name" value="Mannose-Binding Protein A, subunit A"/>
    <property type="match status" value="1"/>
</dbReference>
<dbReference type="InterPro" id="IPR033989">
    <property type="entry name" value="CD209-like_CTLD"/>
</dbReference>
<protein>
    <recommendedName>
        <fullName evidence="3">C-type lectin domain-containing protein</fullName>
    </recommendedName>
</protein>
<organism evidence="4 5">
    <name type="scientific">Sphaeramia orbicularis</name>
    <name type="common">orbiculate cardinalfish</name>
    <dbReference type="NCBI Taxonomy" id="375764"/>
    <lineage>
        <taxon>Eukaryota</taxon>
        <taxon>Metazoa</taxon>
        <taxon>Chordata</taxon>
        <taxon>Craniata</taxon>
        <taxon>Vertebrata</taxon>
        <taxon>Euteleostomi</taxon>
        <taxon>Actinopterygii</taxon>
        <taxon>Neopterygii</taxon>
        <taxon>Teleostei</taxon>
        <taxon>Neoteleostei</taxon>
        <taxon>Acanthomorphata</taxon>
        <taxon>Gobiaria</taxon>
        <taxon>Kurtiformes</taxon>
        <taxon>Apogonoidei</taxon>
        <taxon>Apogonidae</taxon>
        <taxon>Apogoninae</taxon>
        <taxon>Sphaeramia</taxon>
    </lineage>
</organism>
<reference evidence="4" key="2">
    <citation type="submission" date="2025-08" db="UniProtKB">
        <authorList>
            <consortium name="Ensembl"/>
        </authorList>
    </citation>
    <scope>IDENTIFICATION</scope>
</reference>
<evidence type="ECO:0000313" key="4">
    <source>
        <dbReference type="Ensembl" id="ENSSORP00005002738.1"/>
    </source>
</evidence>
<sequence length="153" mass="17624">MRNCRLLSAVKEPDGGEKERVPESEKTCPAGWRMSFCRCYFFSSSTGPWETGRNDCKNRDADLVVIDSTEEQEFIQGFKQEYWIGLNDLVSEGTWKWVDGSSVTLKFWNPGEPNNGKARNGMHLYEEDCGQKTAKGKWNDRHCGVPMRWICEK</sequence>
<feature type="domain" description="C-type lectin" evidence="3">
    <location>
        <begin position="38"/>
        <end position="152"/>
    </location>
</feature>
<dbReference type="Ensembl" id="ENSSORT00005002820.1">
    <property type="protein sequence ID" value="ENSSORP00005002738.1"/>
    <property type="gene ID" value="ENSSORG00005001696.1"/>
</dbReference>
<dbReference type="InterPro" id="IPR016187">
    <property type="entry name" value="CTDL_fold"/>
</dbReference>
<dbReference type="SMART" id="SM00034">
    <property type="entry name" value="CLECT"/>
    <property type="match status" value="1"/>
</dbReference>
<dbReference type="PROSITE" id="PS00615">
    <property type="entry name" value="C_TYPE_LECTIN_1"/>
    <property type="match status" value="1"/>
</dbReference>
<accession>A0A672Y808</accession>
<reference evidence="4" key="3">
    <citation type="submission" date="2025-09" db="UniProtKB">
        <authorList>
            <consortium name="Ensembl"/>
        </authorList>
    </citation>
    <scope>IDENTIFICATION</scope>
</reference>
<dbReference type="GO" id="GO:0030246">
    <property type="term" value="F:carbohydrate binding"/>
    <property type="evidence" value="ECO:0007669"/>
    <property type="project" value="UniProtKB-KW"/>
</dbReference>
<dbReference type="AlphaFoldDB" id="A0A672Y808"/>
<keyword evidence="5" id="KW-1185">Reference proteome</keyword>
<dbReference type="InParanoid" id="A0A672Y808"/>
<dbReference type="InterPro" id="IPR018378">
    <property type="entry name" value="C-type_lectin_CS"/>
</dbReference>
<dbReference type="InterPro" id="IPR016186">
    <property type="entry name" value="C-type_lectin-like/link_sf"/>
</dbReference>
<dbReference type="PROSITE" id="PS50041">
    <property type="entry name" value="C_TYPE_LECTIN_2"/>
    <property type="match status" value="1"/>
</dbReference>
<proteinExistence type="predicted"/>
<dbReference type="SUPFAM" id="SSF56436">
    <property type="entry name" value="C-type lectin-like"/>
    <property type="match status" value="1"/>
</dbReference>
<keyword evidence="2" id="KW-1015">Disulfide bond</keyword>
<dbReference type="CDD" id="cd03590">
    <property type="entry name" value="CLECT_DC-SIGN_like"/>
    <property type="match status" value="1"/>
</dbReference>
<reference evidence="4" key="1">
    <citation type="submission" date="2019-06" db="EMBL/GenBank/DDBJ databases">
        <authorList>
            <consortium name="Wellcome Sanger Institute Data Sharing"/>
        </authorList>
    </citation>
    <scope>NUCLEOTIDE SEQUENCE [LARGE SCALE GENOMIC DNA]</scope>
</reference>
<evidence type="ECO:0000256" key="1">
    <source>
        <dbReference type="ARBA" id="ARBA00022734"/>
    </source>
</evidence>
<name>A0A672Y808_9TELE</name>
<evidence type="ECO:0000256" key="2">
    <source>
        <dbReference type="ARBA" id="ARBA00023157"/>
    </source>
</evidence>
<dbReference type="PANTHER" id="PTHR22803">
    <property type="entry name" value="MANNOSE, PHOSPHOLIPASE, LECTIN RECEPTOR RELATED"/>
    <property type="match status" value="1"/>
</dbReference>
<evidence type="ECO:0000259" key="3">
    <source>
        <dbReference type="PROSITE" id="PS50041"/>
    </source>
</evidence>